<evidence type="ECO:0000256" key="1">
    <source>
        <dbReference type="SAM" id="SignalP"/>
    </source>
</evidence>
<feature type="signal peptide" evidence="1">
    <location>
        <begin position="1"/>
        <end position="23"/>
    </location>
</feature>
<dbReference type="PANTHER" id="PTHR33052">
    <property type="entry name" value="DUF4228 DOMAIN PROTEIN-RELATED"/>
    <property type="match status" value="1"/>
</dbReference>
<name>A0ABR2LT28_9ASPA</name>
<organism evidence="2 3">
    <name type="scientific">Platanthera guangdongensis</name>
    <dbReference type="NCBI Taxonomy" id="2320717"/>
    <lineage>
        <taxon>Eukaryota</taxon>
        <taxon>Viridiplantae</taxon>
        <taxon>Streptophyta</taxon>
        <taxon>Embryophyta</taxon>
        <taxon>Tracheophyta</taxon>
        <taxon>Spermatophyta</taxon>
        <taxon>Magnoliopsida</taxon>
        <taxon>Liliopsida</taxon>
        <taxon>Asparagales</taxon>
        <taxon>Orchidaceae</taxon>
        <taxon>Orchidoideae</taxon>
        <taxon>Orchideae</taxon>
        <taxon>Orchidinae</taxon>
        <taxon>Platanthera</taxon>
    </lineage>
</organism>
<evidence type="ECO:0000313" key="3">
    <source>
        <dbReference type="Proteomes" id="UP001412067"/>
    </source>
</evidence>
<dbReference type="Proteomes" id="UP001412067">
    <property type="component" value="Unassembled WGS sequence"/>
</dbReference>
<comment type="caution">
    <text evidence="2">The sequence shown here is derived from an EMBL/GenBank/DDBJ whole genome shotgun (WGS) entry which is preliminary data.</text>
</comment>
<dbReference type="InterPro" id="IPR025322">
    <property type="entry name" value="PADRE_dom"/>
</dbReference>
<proteinExistence type="predicted"/>
<evidence type="ECO:0000313" key="2">
    <source>
        <dbReference type="EMBL" id="KAK8950017.1"/>
    </source>
</evidence>
<dbReference type="Pfam" id="PF14009">
    <property type="entry name" value="PADRE"/>
    <property type="match status" value="1"/>
</dbReference>
<feature type="chain" id="PRO_5045830775" evidence="1">
    <location>
        <begin position="24"/>
        <end position="136"/>
    </location>
</feature>
<protein>
    <submittedName>
        <fullName evidence="2">Uncharacterized protein</fullName>
    </submittedName>
</protein>
<dbReference type="EMBL" id="JBBWWR010000015">
    <property type="protein sequence ID" value="KAK8950017.1"/>
    <property type="molecule type" value="Genomic_DNA"/>
</dbReference>
<reference evidence="2 3" key="1">
    <citation type="journal article" date="2022" name="Nat. Plants">
        <title>Genomes of leafy and leafless Platanthera orchids illuminate the evolution of mycoheterotrophy.</title>
        <authorList>
            <person name="Li M.H."/>
            <person name="Liu K.W."/>
            <person name="Li Z."/>
            <person name="Lu H.C."/>
            <person name="Ye Q.L."/>
            <person name="Zhang D."/>
            <person name="Wang J.Y."/>
            <person name="Li Y.F."/>
            <person name="Zhong Z.M."/>
            <person name="Liu X."/>
            <person name="Yu X."/>
            <person name="Liu D.K."/>
            <person name="Tu X.D."/>
            <person name="Liu B."/>
            <person name="Hao Y."/>
            <person name="Liao X.Y."/>
            <person name="Jiang Y.T."/>
            <person name="Sun W.H."/>
            <person name="Chen J."/>
            <person name="Chen Y.Q."/>
            <person name="Ai Y."/>
            <person name="Zhai J.W."/>
            <person name="Wu S.S."/>
            <person name="Zhou Z."/>
            <person name="Hsiao Y.Y."/>
            <person name="Wu W.L."/>
            <person name="Chen Y.Y."/>
            <person name="Lin Y.F."/>
            <person name="Hsu J.L."/>
            <person name="Li C.Y."/>
            <person name="Wang Z.W."/>
            <person name="Zhao X."/>
            <person name="Zhong W.Y."/>
            <person name="Ma X.K."/>
            <person name="Ma L."/>
            <person name="Huang J."/>
            <person name="Chen G.Z."/>
            <person name="Huang M.Z."/>
            <person name="Huang L."/>
            <person name="Peng D.H."/>
            <person name="Luo Y.B."/>
            <person name="Zou S.Q."/>
            <person name="Chen S.P."/>
            <person name="Lan S."/>
            <person name="Tsai W.C."/>
            <person name="Van de Peer Y."/>
            <person name="Liu Z.J."/>
        </authorList>
    </citation>
    <scope>NUCLEOTIDE SEQUENCE [LARGE SCALE GENOMIC DNA]</scope>
    <source>
        <strain evidence="2">Lor288</strain>
    </source>
</reference>
<accession>A0ABR2LT28</accession>
<sequence length="136" mass="14713">MGNSLRLCIACLLPCGALDVVRVVHISGKMEEYSRIVTAGEILAANPDHVISSPCSQCGGVSRRIFVVSAADELKRGHIYFLIPAAAIPGKNKRRACKERTAAAELLPEKKAGSPRRQSGRVAVWQPHLESILEDL</sequence>
<keyword evidence="3" id="KW-1185">Reference proteome</keyword>
<gene>
    <name evidence="2" type="ORF">KSP40_PGU012423</name>
</gene>
<keyword evidence="1" id="KW-0732">Signal</keyword>